<keyword evidence="6 7" id="KW-0472">Membrane</keyword>
<feature type="transmembrane region" description="Helical" evidence="7">
    <location>
        <begin position="196"/>
        <end position="215"/>
    </location>
</feature>
<feature type="domain" description="Major facilitator superfamily (MFS) profile" evidence="8">
    <location>
        <begin position="23"/>
        <end position="435"/>
    </location>
</feature>
<evidence type="ECO:0000256" key="4">
    <source>
        <dbReference type="ARBA" id="ARBA00022692"/>
    </source>
</evidence>
<gene>
    <name evidence="9" type="ORF">M2280_001983</name>
</gene>
<protein>
    <submittedName>
        <fullName evidence="9">Metabolite-proton symporter</fullName>
    </submittedName>
</protein>
<dbReference type="Proteomes" id="UP001160334">
    <property type="component" value="Unassembled WGS sequence"/>
</dbReference>
<feature type="transmembrane region" description="Helical" evidence="7">
    <location>
        <begin position="287"/>
        <end position="308"/>
    </location>
</feature>
<dbReference type="SUPFAM" id="SSF103473">
    <property type="entry name" value="MFS general substrate transporter"/>
    <property type="match status" value="1"/>
</dbReference>
<feature type="transmembrane region" description="Helical" evidence="7">
    <location>
        <begin position="160"/>
        <end position="184"/>
    </location>
</feature>
<evidence type="ECO:0000256" key="1">
    <source>
        <dbReference type="ARBA" id="ARBA00004651"/>
    </source>
</evidence>
<evidence type="ECO:0000256" key="2">
    <source>
        <dbReference type="ARBA" id="ARBA00022448"/>
    </source>
</evidence>
<dbReference type="PANTHER" id="PTHR43045">
    <property type="entry name" value="SHIKIMATE TRANSPORTER"/>
    <property type="match status" value="1"/>
</dbReference>
<dbReference type="InterPro" id="IPR020846">
    <property type="entry name" value="MFS_dom"/>
</dbReference>
<evidence type="ECO:0000259" key="8">
    <source>
        <dbReference type="PROSITE" id="PS50850"/>
    </source>
</evidence>
<feature type="transmembrane region" description="Helical" evidence="7">
    <location>
        <begin position="64"/>
        <end position="84"/>
    </location>
</feature>
<dbReference type="InterPro" id="IPR036259">
    <property type="entry name" value="MFS_trans_sf"/>
</dbReference>
<keyword evidence="4 7" id="KW-0812">Transmembrane</keyword>
<dbReference type="RefSeq" id="WP_280760112.1">
    <property type="nucleotide sequence ID" value="NZ_JARXVC010000004.1"/>
</dbReference>
<dbReference type="Pfam" id="PF00083">
    <property type="entry name" value="Sugar_tr"/>
    <property type="match status" value="1"/>
</dbReference>
<organism evidence="9 10">
    <name type="scientific">Prescottella agglutinans</name>
    <dbReference type="NCBI Taxonomy" id="1644129"/>
    <lineage>
        <taxon>Bacteria</taxon>
        <taxon>Bacillati</taxon>
        <taxon>Actinomycetota</taxon>
        <taxon>Actinomycetes</taxon>
        <taxon>Mycobacteriales</taxon>
        <taxon>Nocardiaceae</taxon>
        <taxon>Prescottella</taxon>
    </lineage>
</organism>
<evidence type="ECO:0000256" key="7">
    <source>
        <dbReference type="SAM" id="Phobius"/>
    </source>
</evidence>
<evidence type="ECO:0000313" key="10">
    <source>
        <dbReference type="Proteomes" id="UP001160334"/>
    </source>
</evidence>
<evidence type="ECO:0000256" key="6">
    <source>
        <dbReference type="ARBA" id="ARBA00023136"/>
    </source>
</evidence>
<sequence>MSNTDVRVASPAAGPTARERRKVLGASFIGTAIEWYDFFLYGAAASLIFGPQFFPSQNPLTGTLAAFATFAVGFVARPIGGIVMGHFGDRVGRKRMLLVSMFLMGGATIGIGLLPNYASIGVLAPILLVTFRFVQGLGVGGEWGGAVLMAVEYAPPKRRAVYGAFPQMGLPAGIIAANIVFIVVTSAVSPATFSSWGWRVPFLLSGVLILVALFLRAKIEETPSFRSAKDHGEVESNPLTTVLRKHGGVVALAGAVSIACPAIGYLYSVYVLSYGTKVLGIAQSTMLWLVVAGAVVQLVTIYMAALLAERFGQRQVFLSGALLVVLWAFPFFLLIDTAEPLLIFVSFAVMLLASSLMAGPQAAMIASLFPSNVRYSGTSIAYQIGSILGGGFAPLIATSLYARFGSTTPTSLYLFILGLISLIAIVTLRVRPVAEPANPQD</sequence>
<feature type="transmembrane region" description="Helical" evidence="7">
    <location>
        <begin position="23"/>
        <end position="44"/>
    </location>
</feature>
<feature type="transmembrane region" description="Helical" evidence="7">
    <location>
        <begin position="380"/>
        <end position="404"/>
    </location>
</feature>
<dbReference type="PANTHER" id="PTHR43045:SF1">
    <property type="entry name" value="SHIKIMATE TRANSPORTER"/>
    <property type="match status" value="1"/>
</dbReference>
<proteinExistence type="predicted"/>
<keyword evidence="5 7" id="KW-1133">Transmembrane helix</keyword>
<accession>A0ABT6M8Y1</accession>
<dbReference type="PROSITE" id="PS50850">
    <property type="entry name" value="MFS"/>
    <property type="match status" value="1"/>
</dbReference>
<dbReference type="CDD" id="cd17369">
    <property type="entry name" value="MFS_ShiA_like"/>
    <property type="match status" value="1"/>
</dbReference>
<dbReference type="EMBL" id="JARXVC010000004">
    <property type="protein sequence ID" value="MDH6280770.1"/>
    <property type="molecule type" value="Genomic_DNA"/>
</dbReference>
<feature type="transmembrane region" description="Helical" evidence="7">
    <location>
        <begin position="341"/>
        <end position="359"/>
    </location>
</feature>
<keyword evidence="10" id="KW-1185">Reference proteome</keyword>
<comment type="subcellular location">
    <subcellularLocation>
        <location evidence="1">Cell membrane</location>
        <topology evidence="1">Multi-pass membrane protein</topology>
    </subcellularLocation>
</comment>
<evidence type="ECO:0000313" key="9">
    <source>
        <dbReference type="EMBL" id="MDH6280770.1"/>
    </source>
</evidence>
<feature type="transmembrane region" description="Helical" evidence="7">
    <location>
        <begin position="315"/>
        <end position="335"/>
    </location>
</feature>
<feature type="transmembrane region" description="Helical" evidence="7">
    <location>
        <begin position="96"/>
        <end position="114"/>
    </location>
</feature>
<dbReference type="Pfam" id="PF07690">
    <property type="entry name" value="MFS_1"/>
    <property type="match status" value="1"/>
</dbReference>
<feature type="transmembrane region" description="Helical" evidence="7">
    <location>
        <begin position="410"/>
        <end position="430"/>
    </location>
</feature>
<evidence type="ECO:0000256" key="3">
    <source>
        <dbReference type="ARBA" id="ARBA00022475"/>
    </source>
</evidence>
<keyword evidence="3" id="KW-1003">Cell membrane</keyword>
<dbReference type="Gene3D" id="1.20.1250.20">
    <property type="entry name" value="MFS general substrate transporter like domains"/>
    <property type="match status" value="1"/>
</dbReference>
<keyword evidence="2" id="KW-0813">Transport</keyword>
<name>A0ABT6M8Y1_9NOCA</name>
<evidence type="ECO:0000256" key="5">
    <source>
        <dbReference type="ARBA" id="ARBA00022989"/>
    </source>
</evidence>
<dbReference type="InterPro" id="IPR011701">
    <property type="entry name" value="MFS"/>
</dbReference>
<dbReference type="InterPro" id="IPR005828">
    <property type="entry name" value="MFS_sugar_transport-like"/>
</dbReference>
<reference evidence="9 10" key="1">
    <citation type="submission" date="2023-04" db="EMBL/GenBank/DDBJ databases">
        <title>Forest soil microbial communities from Buena Vista Peninsula, Colon Province, Panama.</title>
        <authorList>
            <person name="Bouskill N."/>
        </authorList>
    </citation>
    <scope>NUCLEOTIDE SEQUENCE [LARGE SCALE GENOMIC DNA]</scope>
    <source>
        <strain evidence="9 10">CFH S0262</strain>
    </source>
</reference>
<feature type="transmembrane region" description="Helical" evidence="7">
    <location>
        <begin position="249"/>
        <end position="267"/>
    </location>
</feature>
<comment type="caution">
    <text evidence="9">The sequence shown here is derived from an EMBL/GenBank/DDBJ whole genome shotgun (WGS) entry which is preliminary data.</text>
</comment>